<evidence type="ECO:0000313" key="3">
    <source>
        <dbReference type="Proteomes" id="UP000572754"/>
    </source>
</evidence>
<evidence type="ECO:0000313" key="2">
    <source>
        <dbReference type="EMBL" id="KAF5684325.1"/>
    </source>
</evidence>
<dbReference type="InterPro" id="IPR056125">
    <property type="entry name" value="DUF7708"/>
</dbReference>
<keyword evidence="3" id="KW-1185">Reference proteome</keyword>
<reference evidence="2 3" key="2">
    <citation type="submission" date="2020-05" db="EMBL/GenBank/DDBJ databases">
        <title>Identification and distribution of gene clusters putatively required for synthesis of sphingolipid metabolism inhibitors in phylogenetically diverse species of the filamentous fungus Fusarium.</title>
        <authorList>
            <person name="Kim H.-S."/>
            <person name="Busman M."/>
            <person name="Brown D.W."/>
            <person name="Divon H."/>
            <person name="Uhlig S."/>
            <person name="Proctor R.H."/>
        </authorList>
    </citation>
    <scope>NUCLEOTIDE SEQUENCE [LARGE SCALE GENOMIC DNA]</scope>
    <source>
        <strain evidence="2 3">NRRL 25331</strain>
    </source>
</reference>
<dbReference type="Pfam" id="PF24809">
    <property type="entry name" value="DUF7708"/>
    <property type="match status" value="1"/>
</dbReference>
<dbReference type="AlphaFoldDB" id="A0A8H5U5H2"/>
<organism evidence="2 3">
    <name type="scientific">Fusarium circinatum</name>
    <name type="common">Pitch canker fungus</name>
    <name type="synonym">Gibberella circinata</name>
    <dbReference type="NCBI Taxonomy" id="48490"/>
    <lineage>
        <taxon>Eukaryota</taxon>
        <taxon>Fungi</taxon>
        <taxon>Dikarya</taxon>
        <taxon>Ascomycota</taxon>
        <taxon>Pezizomycotina</taxon>
        <taxon>Sordariomycetes</taxon>
        <taxon>Hypocreomycetidae</taxon>
        <taxon>Hypocreales</taxon>
        <taxon>Nectriaceae</taxon>
        <taxon>Fusarium</taxon>
        <taxon>Fusarium fujikuroi species complex</taxon>
    </lineage>
</organism>
<proteinExistence type="predicted"/>
<sequence>MASLAASTRSYITTVGAVNNDSISNLTTASSTLSTSLLRHRMRLGRYEDWYLGNPRGRWTDPAKKAFESANKILREELSSDDYNQIFLNNYCSIKDVEESLKKAKEKYNNKPEASRIHRWLFNCSERIVYYGSIFDVFVQHHPEYVSLAWGTFKFLFVAVLSYEELLAKISKAVSQIADVLPRTELHAILYPTDRMQEAVSMVYAKIIEFSITAIRWYKKNGFRRVISSIISPFSISFKDIIDEISERSRTVDQLANAANKAETRDVHTDLVGMRERVHQIMEMISMIHASQILQNEIILNLRDRESLCLNSQLEGIRDILMLQYTPLADQSLSHCVSMRNRRKRRAPIQIPTSEVLKLKQWLSDPSSSLLLAQGQGVRTSSSDFAVDFVNAVREKGYPIIWAFPSPIREEEERLSTESILRSLILQALALIPNAVSEGASPLRTQHFRNITSPDEWINILNHCLALIPRVFVVIDMALMQPAVYSQGIDGRSFHLVDFIQRISEMAHARPGGQLKVLIVSWQFEKTTLLDSNEIFGKEQIATDAGRRVDRLMRRPKYKAVVRRRNEDYTKTFKSTMDAVDKY</sequence>
<reference evidence="3" key="1">
    <citation type="journal article" date="2020" name="BMC Genomics">
        <title>Correction to: Identification and distribution of gene clusters required for synthesis of sphingolipid metabolism inhibitors in diverse species of the filamentous fungus Fusarium.</title>
        <authorList>
            <person name="Kim H.S."/>
            <person name="Lohmar J.M."/>
            <person name="Busman M."/>
            <person name="Brown D.W."/>
            <person name="Naumann T.A."/>
            <person name="Divon H.H."/>
            <person name="Lysoe E."/>
            <person name="Uhlig S."/>
            <person name="Proctor R.H."/>
        </authorList>
    </citation>
    <scope>NUCLEOTIDE SEQUENCE [LARGE SCALE GENOMIC DNA]</scope>
    <source>
        <strain evidence="3">NRRL 25331</strain>
    </source>
</reference>
<name>A0A8H5U5H2_FUSCI</name>
<gene>
    <name evidence="2" type="ORF">FCIRC_4029</name>
</gene>
<dbReference type="EMBL" id="JAAQPE010000130">
    <property type="protein sequence ID" value="KAF5684325.1"/>
    <property type="molecule type" value="Genomic_DNA"/>
</dbReference>
<evidence type="ECO:0000259" key="1">
    <source>
        <dbReference type="Pfam" id="PF24809"/>
    </source>
</evidence>
<protein>
    <submittedName>
        <fullName evidence="2">Nacht domain-containing protein</fullName>
    </submittedName>
</protein>
<feature type="domain" description="DUF7708" evidence="1">
    <location>
        <begin position="119"/>
        <end position="264"/>
    </location>
</feature>
<dbReference type="Proteomes" id="UP000572754">
    <property type="component" value="Unassembled WGS sequence"/>
</dbReference>
<comment type="caution">
    <text evidence="2">The sequence shown here is derived from an EMBL/GenBank/DDBJ whole genome shotgun (WGS) entry which is preliminary data.</text>
</comment>
<accession>A0A8H5U5H2</accession>